<feature type="transmembrane region" description="Helical" evidence="1">
    <location>
        <begin position="72"/>
        <end position="93"/>
    </location>
</feature>
<proteinExistence type="predicted"/>
<dbReference type="AlphaFoldDB" id="X1CPJ7"/>
<organism evidence="2">
    <name type="scientific">marine sediment metagenome</name>
    <dbReference type="NCBI Taxonomy" id="412755"/>
    <lineage>
        <taxon>unclassified sequences</taxon>
        <taxon>metagenomes</taxon>
        <taxon>ecological metagenomes</taxon>
    </lineage>
</organism>
<comment type="caution">
    <text evidence="2">The sequence shown here is derived from an EMBL/GenBank/DDBJ whole genome shotgun (WGS) entry which is preliminary data.</text>
</comment>
<feature type="non-terminal residue" evidence="2">
    <location>
        <position position="119"/>
    </location>
</feature>
<feature type="transmembrane region" description="Helical" evidence="1">
    <location>
        <begin position="48"/>
        <end position="65"/>
    </location>
</feature>
<keyword evidence="1" id="KW-1133">Transmembrane helix</keyword>
<dbReference type="EMBL" id="BART01018122">
    <property type="protein sequence ID" value="GAG86176.1"/>
    <property type="molecule type" value="Genomic_DNA"/>
</dbReference>
<reference evidence="2" key="1">
    <citation type="journal article" date="2014" name="Front. Microbiol.">
        <title>High frequency of phylogenetically diverse reductive dehalogenase-homologous genes in deep subseafloor sedimentary metagenomes.</title>
        <authorList>
            <person name="Kawai M."/>
            <person name="Futagami T."/>
            <person name="Toyoda A."/>
            <person name="Takaki Y."/>
            <person name="Nishi S."/>
            <person name="Hori S."/>
            <person name="Arai W."/>
            <person name="Tsubouchi T."/>
            <person name="Morono Y."/>
            <person name="Uchiyama I."/>
            <person name="Ito T."/>
            <person name="Fujiyama A."/>
            <person name="Inagaki F."/>
            <person name="Takami H."/>
        </authorList>
    </citation>
    <scope>NUCLEOTIDE SEQUENCE</scope>
    <source>
        <strain evidence="2">Expedition CK06-06</strain>
    </source>
</reference>
<accession>X1CPJ7</accession>
<feature type="transmembrane region" description="Helical" evidence="1">
    <location>
        <begin position="21"/>
        <end position="42"/>
    </location>
</feature>
<keyword evidence="1" id="KW-0812">Transmembrane</keyword>
<name>X1CPJ7_9ZZZZ</name>
<protein>
    <submittedName>
        <fullName evidence="2">Uncharacterized protein</fullName>
    </submittedName>
</protein>
<sequence length="119" mass="13643">MKFFRKTPPHIPLEELRYYKLIRIVIGLAGLGHFFSLGLFFALGIKELFYIQFLSLSIFAFAFYLNERRYYFASVTIGICEVIAHQIIAVAFIGSDSGFQYYLLLSGMVPFLLPTGKIL</sequence>
<keyword evidence="1" id="KW-0472">Membrane</keyword>
<evidence type="ECO:0000256" key="1">
    <source>
        <dbReference type="SAM" id="Phobius"/>
    </source>
</evidence>
<evidence type="ECO:0000313" key="2">
    <source>
        <dbReference type="EMBL" id="GAG86176.1"/>
    </source>
</evidence>
<gene>
    <name evidence="2" type="ORF">S01H4_34264</name>
</gene>